<dbReference type="EMBL" id="JAESIY010000007">
    <property type="protein sequence ID" value="MBL3657404.1"/>
    <property type="molecule type" value="Genomic_DNA"/>
</dbReference>
<protein>
    <submittedName>
        <fullName evidence="1">Uncharacterized protein</fullName>
    </submittedName>
</protein>
<name>A0A937FA36_9BACT</name>
<evidence type="ECO:0000313" key="2">
    <source>
        <dbReference type="Proteomes" id="UP000659388"/>
    </source>
</evidence>
<evidence type="ECO:0000313" key="1">
    <source>
        <dbReference type="EMBL" id="MBL3657404.1"/>
    </source>
</evidence>
<gene>
    <name evidence="1" type="ORF">JL102_14750</name>
</gene>
<accession>A0A937FA36</accession>
<proteinExistence type="predicted"/>
<comment type="caution">
    <text evidence="1">The sequence shown here is derived from an EMBL/GenBank/DDBJ whole genome shotgun (WGS) entry which is preliminary data.</text>
</comment>
<keyword evidence="2" id="KW-1185">Reference proteome</keyword>
<reference evidence="1" key="1">
    <citation type="submission" date="2021-01" db="EMBL/GenBank/DDBJ databases">
        <title>Fulvivirga kasyanovii gen. nov., sp nov., a novel member of the phylum Bacteroidetes isolated from seawater in a mussel farm.</title>
        <authorList>
            <person name="Zhao L.-H."/>
            <person name="Wang Z.-J."/>
        </authorList>
    </citation>
    <scope>NUCLEOTIDE SEQUENCE</scope>
    <source>
        <strain evidence="1">2943</strain>
    </source>
</reference>
<sequence length="161" mass="18975">MAWNKAILTTTGDKNLIDDLIPDVMFKSKEGLHFDEAISGMIDQNLTVGYHDSKIIINDVLGRFIYKDQFPKEISLKNKECKIFWISEDCIYRQYQNGQLTKEIRGIEETKKELVTLDIKPIDQWGETMILQLMDYEVFGVKREQHGFILWDIPFDLYQFD</sequence>
<dbReference type="Proteomes" id="UP000659388">
    <property type="component" value="Unassembled WGS sequence"/>
</dbReference>
<organism evidence="1 2">
    <name type="scientific">Fulvivirga sediminis</name>
    <dbReference type="NCBI Taxonomy" id="2803949"/>
    <lineage>
        <taxon>Bacteria</taxon>
        <taxon>Pseudomonadati</taxon>
        <taxon>Bacteroidota</taxon>
        <taxon>Cytophagia</taxon>
        <taxon>Cytophagales</taxon>
        <taxon>Fulvivirgaceae</taxon>
        <taxon>Fulvivirga</taxon>
    </lineage>
</organism>
<dbReference type="AlphaFoldDB" id="A0A937FA36"/>